<dbReference type="EMBL" id="DS469673">
    <property type="protein sequence ID" value="EDO36298.1"/>
    <property type="molecule type" value="Genomic_DNA"/>
</dbReference>
<evidence type="ECO:0000259" key="2">
    <source>
        <dbReference type="Pfam" id="PF05699"/>
    </source>
</evidence>
<dbReference type="AlphaFoldDB" id="A7SIX5"/>
<dbReference type="OMA" id="CKSARSF"/>
<dbReference type="InterPro" id="IPR012337">
    <property type="entry name" value="RNaseH-like_sf"/>
</dbReference>
<evidence type="ECO:0000256" key="1">
    <source>
        <dbReference type="SAM" id="MobiDB-lite"/>
    </source>
</evidence>
<dbReference type="GO" id="GO:0046983">
    <property type="term" value="F:protein dimerization activity"/>
    <property type="evidence" value="ECO:0007669"/>
    <property type="project" value="InterPro"/>
</dbReference>
<accession>A7SIX5</accession>
<organism evidence="3 4">
    <name type="scientific">Nematostella vectensis</name>
    <name type="common">Starlet sea anemone</name>
    <dbReference type="NCBI Taxonomy" id="45351"/>
    <lineage>
        <taxon>Eukaryota</taxon>
        <taxon>Metazoa</taxon>
        <taxon>Cnidaria</taxon>
        <taxon>Anthozoa</taxon>
        <taxon>Hexacorallia</taxon>
        <taxon>Actiniaria</taxon>
        <taxon>Edwardsiidae</taxon>
        <taxon>Nematostella</taxon>
    </lineage>
</organism>
<dbReference type="HOGENOM" id="CLU_472753_0_0_1"/>
<protein>
    <recommendedName>
        <fullName evidence="2">HAT C-terminal dimerisation domain-containing protein</fullName>
    </recommendedName>
</protein>
<reference evidence="3 4" key="1">
    <citation type="journal article" date="2007" name="Science">
        <title>Sea anemone genome reveals ancestral eumetazoan gene repertoire and genomic organization.</title>
        <authorList>
            <person name="Putnam N.H."/>
            <person name="Srivastava M."/>
            <person name="Hellsten U."/>
            <person name="Dirks B."/>
            <person name="Chapman J."/>
            <person name="Salamov A."/>
            <person name="Terry A."/>
            <person name="Shapiro H."/>
            <person name="Lindquist E."/>
            <person name="Kapitonov V.V."/>
            <person name="Jurka J."/>
            <person name="Genikhovich G."/>
            <person name="Grigoriev I.V."/>
            <person name="Lucas S.M."/>
            <person name="Steele R.E."/>
            <person name="Finnerty J.R."/>
            <person name="Technau U."/>
            <person name="Martindale M.Q."/>
            <person name="Rokhsar D.S."/>
        </authorList>
    </citation>
    <scope>NUCLEOTIDE SEQUENCE [LARGE SCALE GENOMIC DNA]</scope>
    <source>
        <strain evidence="4">CH2 X CH6</strain>
    </source>
</reference>
<dbReference type="Gene3D" id="3.90.70.80">
    <property type="match status" value="1"/>
</dbReference>
<evidence type="ECO:0000313" key="3">
    <source>
        <dbReference type="EMBL" id="EDO36298.1"/>
    </source>
</evidence>
<feature type="region of interest" description="Disordered" evidence="1">
    <location>
        <begin position="146"/>
        <end position="169"/>
    </location>
</feature>
<gene>
    <name evidence="3" type="ORF">NEMVEDRAFT_v1g212982</name>
</gene>
<proteinExistence type="predicted"/>
<dbReference type="SUPFAM" id="SSF53098">
    <property type="entry name" value="Ribonuclease H-like"/>
    <property type="match status" value="1"/>
</dbReference>
<dbReference type="PANTHER" id="PTHR37162">
    <property type="entry name" value="HAT FAMILY DIMERISATION DOMAINCONTAINING PROTEIN-RELATED"/>
    <property type="match status" value="1"/>
</dbReference>
<dbReference type="PhylomeDB" id="A7SIX5"/>
<dbReference type="Pfam" id="PF05699">
    <property type="entry name" value="Dimer_Tnp_hAT"/>
    <property type="match status" value="1"/>
</dbReference>
<feature type="domain" description="HAT C-terminal dimerisation" evidence="2">
    <location>
        <begin position="491"/>
        <end position="535"/>
    </location>
</feature>
<evidence type="ECO:0000313" key="4">
    <source>
        <dbReference type="Proteomes" id="UP000001593"/>
    </source>
</evidence>
<name>A7SIX5_NEMVE</name>
<feature type="compositionally biased region" description="Polar residues" evidence="1">
    <location>
        <begin position="159"/>
        <end position="169"/>
    </location>
</feature>
<dbReference type="InterPro" id="IPR008906">
    <property type="entry name" value="HATC_C_dom"/>
</dbReference>
<sequence>MAQAIDFGGIQIEFLGALSSGFIGLRNLVEKKLKDIAPLDVQTQAFHSPGGWTSDGPVGVEPISTYGDGDCLFRAISRILTGEEDLHVKLQVRTFMELCSKHDKYLDKRFLKALTGLEDVVQQMLDSSFNTSPSVRGKTKQECQKEGSALVEGMKSSADDGSNDNGTQKMNPLTVRIYDSQLQRVKTSFLDICMTSGGTAEDIFASIDGCLTSLDIPWQNCVAFGVDNASVNVGKRNSIMTRGQSKNDVVYFSGCQCHVVHSTAMEASTALTEATGFDVQDLMVDVFYWFDQSTKRKAKLVEYAQFCDQEYRKILKYGSTRWLSMEKVVTLLLKQYHTLRSYFLSEGESAPRFKRLEVAFRNPMTEVYLLFYQAALQIFLNLNLFLQRDDPLIGAINSSLKRFLQQLAMKFIPRKTVHQAASMEELLDAPKHLPGIRTFSLLGQPSNCRPSLMSDGDLPSAVRQASLVDGGRLRPDAVWGYLNGLVSPDGQPRFPRLSKVAQLVLTIPHSNAAEERVFSMIKKNMTPYRFCLDNEGTLSSIMTVKLEQSNQPDGIKLPPELLKSAKAATLVYNRDHR</sequence>
<keyword evidence="4" id="KW-1185">Reference proteome</keyword>
<dbReference type="InParanoid" id="A7SIX5"/>
<dbReference type="eggNOG" id="ENOG502RX81">
    <property type="taxonomic scope" value="Eukaryota"/>
</dbReference>
<dbReference type="Proteomes" id="UP000001593">
    <property type="component" value="Unassembled WGS sequence"/>
</dbReference>
<dbReference type="PANTHER" id="PTHR37162:SF1">
    <property type="entry name" value="BED-TYPE DOMAIN-CONTAINING PROTEIN"/>
    <property type="match status" value="1"/>
</dbReference>